<sequence length="918" mass="106548">MNCWQILQIAPTSDTKAIRKAYAKLLKTTRPDDDAAAYQNLREAFDEALRLAPYQDEDESPENPPQTDFRQPENPPPTTPNAECAAWIARVQNIIAQDGVVGVLRERQSLSEQIWDTTEIHQRDEAALFWLDFLRGQSHYVPWLWNFGASWFGWWDEDQQLLTEAEFNRLHAKQDDADCVSSPQNVWAHLQSLDENGGDLWAFWQSYPLELAAFSEEEREHLGILLHAWRERDDLPDDLRQAWQAQFPEFSGSLKSAQIAEIDDKLAHLNALFAKDGVAGVWAVHAETEKWLDDLPPLAKPLIAKQMLDLLIQWQTRSAHLWGHWGRRFAWRDNVWGNTALSDDEREHFYYQHHLIDFYHDIKELADFLNHAYQNLSADGSAEIGYFWAVYRADIFMLSETELAQLHALMLHYLRDLPHRLPENVFNDWYEITQGESFRQPEMLEKAEMLVPQYDFSGSTEFSPQDIRAFIDKIYAENQRQSHHLIDKWDEIRALIQKLPLGNEERVSYLLLDFLRENKIFLPRIWSQWGQYFGWHNDYRVSQMLSHDELELLQKYMNIAELQSPDFRQPDTPTRYPISRALSDLAHKGKRGKAALIALILQSEWESEVPSEERKSLFGMSELNHIDQRADTLRMLYFSVLITVSFVVLFSSGHLATDLIAMMLMSAMAVGVFFGVYLFLVGSMHNMAPNFTQKYLQFTGGKIGQIVLGIVLPIAMMCGAIWLKHWGATSSVLNNWFDLHAWKIFWLGILGTGLAWNVNLYRMDEIQFSRWWFVQAALWGGFLFALDNSDIKGDTSSQFWGMDVGLMGEPYFVLWTMIVWLNTSVLLKQICDQRGWLNNPVVQTVLFLPAVVLDYANRVSGSQIWQWLCWQILALGAMSWILPYPQVWLAFYPMLFLLLGLGYTLKNGAKKQILMQEN</sequence>
<name>A0A286E431_9NEIS</name>
<evidence type="ECO:0000256" key="1">
    <source>
        <dbReference type="SAM" id="MobiDB-lite"/>
    </source>
</evidence>
<evidence type="ECO:0000313" key="3">
    <source>
        <dbReference type="EMBL" id="SOD65660.1"/>
    </source>
</evidence>
<accession>A0A286E431</accession>
<protein>
    <recommendedName>
        <fullName evidence="5">J domain-containing protein</fullName>
    </recommendedName>
</protein>
<gene>
    <name evidence="3" type="ORF">SAMN02746062_00375</name>
</gene>
<dbReference type="Proteomes" id="UP000219669">
    <property type="component" value="Unassembled WGS sequence"/>
</dbReference>
<evidence type="ECO:0008006" key="5">
    <source>
        <dbReference type="Google" id="ProtNLM"/>
    </source>
</evidence>
<keyword evidence="2" id="KW-1133">Transmembrane helix</keyword>
<keyword evidence="4" id="KW-1185">Reference proteome</keyword>
<feature type="transmembrane region" description="Helical" evidence="2">
    <location>
        <begin position="703"/>
        <end position="723"/>
    </location>
</feature>
<feature type="transmembrane region" description="Helical" evidence="2">
    <location>
        <begin position="659"/>
        <end position="682"/>
    </location>
</feature>
<feature type="region of interest" description="Disordered" evidence="1">
    <location>
        <begin position="55"/>
        <end position="81"/>
    </location>
</feature>
<feature type="transmembrane region" description="Helical" evidence="2">
    <location>
        <begin position="806"/>
        <end position="827"/>
    </location>
</feature>
<dbReference type="EMBL" id="OCNF01000002">
    <property type="protein sequence ID" value="SOD65660.1"/>
    <property type="molecule type" value="Genomic_DNA"/>
</dbReference>
<reference evidence="3 4" key="1">
    <citation type="submission" date="2017-09" db="EMBL/GenBank/DDBJ databases">
        <authorList>
            <person name="Ehlers B."/>
            <person name="Leendertz F.H."/>
        </authorList>
    </citation>
    <scope>NUCLEOTIDE SEQUENCE [LARGE SCALE GENOMIC DNA]</scope>
    <source>
        <strain evidence="3 4">DSM 16848</strain>
    </source>
</reference>
<feature type="transmembrane region" description="Helical" evidence="2">
    <location>
        <begin position="888"/>
        <end position="905"/>
    </location>
</feature>
<feature type="transmembrane region" description="Helical" evidence="2">
    <location>
        <begin position="864"/>
        <end position="882"/>
    </location>
</feature>
<dbReference type="InterPro" id="IPR036869">
    <property type="entry name" value="J_dom_sf"/>
</dbReference>
<organism evidence="3 4">
    <name type="scientific">Alysiella filiformis DSM 16848</name>
    <dbReference type="NCBI Taxonomy" id="1120981"/>
    <lineage>
        <taxon>Bacteria</taxon>
        <taxon>Pseudomonadati</taxon>
        <taxon>Pseudomonadota</taxon>
        <taxon>Betaproteobacteria</taxon>
        <taxon>Neisseriales</taxon>
        <taxon>Neisseriaceae</taxon>
        <taxon>Alysiella</taxon>
    </lineage>
</organism>
<evidence type="ECO:0000313" key="4">
    <source>
        <dbReference type="Proteomes" id="UP000219669"/>
    </source>
</evidence>
<evidence type="ECO:0000256" key="2">
    <source>
        <dbReference type="SAM" id="Phobius"/>
    </source>
</evidence>
<feature type="transmembrane region" description="Helical" evidence="2">
    <location>
        <begin position="768"/>
        <end position="786"/>
    </location>
</feature>
<feature type="transmembrane region" description="Helical" evidence="2">
    <location>
        <begin position="743"/>
        <end position="761"/>
    </location>
</feature>
<dbReference type="SUPFAM" id="SSF46565">
    <property type="entry name" value="Chaperone J-domain"/>
    <property type="match status" value="1"/>
</dbReference>
<keyword evidence="2" id="KW-0812">Transmembrane</keyword>
<keyword evidence="2" id="KW-0472">Membrane</keyword>
<proteinExistence type="predicted"/>
<dbReference type="AlphaFoldDB" id="A0A286E431"/>
<feature type="transmembrane region" description="Helical" evidence="2">
    <location>
        <begin position="635"/>
        <end position="653"/>
    </location>
</feature>
<dbReference type="RefSeq" id="WP_218839669.1">
    <property type="nucleotide sequence ID" value="NZ_CP083931.1"/>
</dbReference>